<evidence type="ECO:0000313" key="1">
    <source>
        <dbReference type="EMBL" id="CAE7502580.1"/>
    </source>
</evidence>
<evidence type="ECO:0000313" key="2">
    <source>
        <dbReference type="Proteomes" id="UP000604046"/>
    </source>
</evidence>
<comment type="caution">
    <text evidence="1">The sequence shown here is derived from an EMBL/GenBank/DDBJ whole genome shotgun (WGS) entry which is preliminary data.</text>
</comment>
<accession>A0A812T1G0</accession>
<dbReference type="EMBL" id="CAJNDS010002505">
    <property type="protein sequence ID" value="CAE7502580.1"/>
    <property type="molecule type" value="Genomic_DNA"/>
</dbReference>
<keyword evidence="2" id="KW-1185">Reference proteome</keyword>
<organism evidence="1 2">
    <name type="scientific">Symbiodinium natans</name>
    <dbReference type="NCBI Taxonomy" id="878477"/>
    <lineage>
        <taxon>Eukaryota</taxon>
        <taxon>Sar</taxon>
        <taxon>Alveolata</taxon>
        <taxon>Dinophyceae</taxon>
        <taxon>Suessiales</taxon>
        <taxon>Symbiodiniaceae</taxon>
        <taxon>Symbiodinium</taxon>
    </lineage>
</organism>
<dbReference type="Proteomes" id="UP000604046">
    <property type="component" value="Unassembled WGS sequence"/>
</dbReference>
<gene>
    <name evidence="1" type="ORF">SNAT2548_LOCUS28149</name>
</gene>
<proteinExistence type="predicted"/>
<dbReference type="AlphaFoldDB" id="A0A812T1G0"/>
<reference evidence="1" key="1">
    <citation type="submission" date="2021-02" db="EMBL/GenBank/DDBJ databases">
        <authorList>
            <person name="Dougan E. K."/>
            <person name="Rhodes N."/>
            <person name="Thang M."/>
            <person name="Chan C."/>
        </authorList>
    </citation>
    <scope>NUCLEOTIDE SEQUENCE</scope>
</reference>
<protein>
    <submittedName>
        <fullName evidence="1">Uncharacterized protein</fullName>
    </submittedName>
</protein>
<name>A0A812T1G0_9DINO</name>
<sequence length="115" mass="12648">MKKAGAQSHFGARHDMYGSSLVCITTQTLNNIFSHVKVQGYADFVTTRAEELECVLSRQVFLPQRRWGAHDPFAGASLMAADKAKRKVVNLMLKLETTKFSVPSGQAAMLEADST</sequence>